<dbReference type="PANTHER" id="PTHR33840">
    <property type="match status" value="1"/>
</dbReference>
<evidence type="ECO:0000313" key="4">
    <source>
        <dbReference type="Proteomes" id="UP000629468"/>
    </source>
</evidence>
<dbReference type="InterPro" id="IPR029058">
    <property type="entry name" value="AB_hydrolase_fold"/>
</dbReference>
<protein>
    <recommendedName>
        <fullName evidence="2">T6SS Phospholipase effector Tle1-like catalytic domain-containing protein</fullName>
    </recommendedName>
</protein>
<accession>A0A8H7FAW0</accession>
<feature type="region of interest" description="Disordered" evidence="1">
    <location>
        <begin position="1"/>
        <end position="46"/>
    </location>
</feature>
<evidence type="ECO:0000259" key="2">
    <source>
        <dbReference type="Pfam" id="PF09994"/>
    </source>
</evidence>
<dbReference type="Pfam" id="PF09994">
    <property type="entry name" value="T6SS_Tle1-like_cat"/>
    <property type="match status" value="1"/>
</dbReference>
<gene>
    <name evidence="3" type="ORF">Agabi119p4_445</name>
</gene>
<dbReference type="EMBL" id="JABXXO010000001">
    <property type="protein sequence ID" value="KAF7784280.1"/>
    <property type="molecule type" value="Genomic_DNA"/>
</dbReference>
<dbReference type="SUPFAM" id="SSF53474">
    <property type="entry name" value="alpha/beta-Hydrolases"/>
    <property type="match status" value="1"/>
</dbReference>
<dbReference type="InterPro" id="IPR018712">
    <property type="entry name" value="Tle1-like_cat"/>
</dbReference>
<name>A0A8H7FAW0_AGABI</name>
<sequence length="510" mass="56902">MTKLNAFLSPSPSTKLTREDSTTRNRSPRRVSTTPTPRSSAEATRNRAKKRIIVCCDGTWQDGLGESRSKYSNVLRLARAIDCEDARRGPDCPEGVTQQRAIEQIVYYQSGVGTENNPWSEYVDGATGASLGDKVEEVYAFIAHNYSPGDDIYLFGFSRGAYTARMVAMFIGEIGVLDRNDMDHFASIFVNFQRRGTEKDAKERDVIESNLAPWLDPKSKGKMRVDSDRDGFTIKCVGVWDTVGALGLPDEIIIKNPQNILFGFTDPGLLGAHVQYAFQALALDERRKDFNCNKFVRTTAGKKKGQVLKQCWFIGCHTDVGGGYLNHDLSDISLFWMAANVESMLALDVKYLENHLEPVARWGEQEPHNSVSGIFVIAKTIQRDIPMKPDEKTCESIHPSALARISLYPKLKIAVGNHPELIWDLLALEKQLKAYWETKYDPESSRAREYTTKMVKRQKSVGSRISRFLSTWTLTNVDSRGDGKKSTLEQGGGGALKTGLPVIETPSPIS</sequence>
<evidence type="ECO:0000256" key="1">
    <source>
        <dbReference type="SAM" id="MobiDB-lite"/>
    </source>
</evidence>
<feature type="domain" description="T6SS Phospholipase effector Tle1-like catalytic" evidence="2">
    <location>
        <begin position="50"/>
        <end position="339"/>
    </location>
</feature>
<evidence type="ECO:0000313" key="3">
    <source>
        <dbReference type="EMBL" id="KAF7784280.1"/>
    </source>
</evidence>
<dbReference type="Proteomes" id="UP000629468">
    <property type="component" value="Unassembled WGS sequence"/>
</dbReference>
<dbReference type="AlphaFoldDB" id="A0A8H7FAW0"/>
<reference evidence="3 4" key="1">
    <citation type="journal article" name="Sci. Rep.">
        <title>Telomere-to-telomere assembled and centromere annotated genomes of the two main subspecies of the button mushroom Agaricus bisporus reveal especially polymorphic chromosome ends.</title>
        <authorList>
            <person name="Sonnenberg A.S.M."/>
            <person name="Sedaghat-Telgerd N."/>
            <person name="Lavrijssen B."/>
            <person name="Ohm R.A."/>
            <person name="Hendrickx P.M."/>
            <person name="Scholtmeijer K."/>
            <person name="Baars J.J.P."/>
            <person name="van Peer A."/>
        </authorList>
    </citation>
    <scope>NUCLEOTIDE SEQUENCE [LARGE SCALE GENOMIC DNA]</scope>
    <source>
        <strain evidence="3 4">H119_p4</strain>
    </source>
</reference>
<feature type="compositionally biased region" description="Polar residues" evidence="1">
    <location>
        <begin position="30"/>
        <end position="43"/>
    </location>
</feature>
<organism evidence="3 4">
    <name type="scientific">Agaricus bisporus var. burnettii</name>
    <dbReference type="NCBI Taxonomy" id="192524"/>
    <lineage>
        <taxon>Eukaryota</taxon>
        <taxon>Fungi</taxon>
        <taxon>Dikarya</taxon>
        <taxon>Basidiomycota</taxon>
        <taxon>Agaricomycotina</taxon>
        <taxon>Agaricomycetes</taxon>
        <taxon>Agaricomycetidae</taxon>
        <taxon>Agaricales</taxon>
        <taxon>Agaricineae</taxon>
        <taxon>Agaricaceae</taxon>
        <taxon>Agaricus</taxon>
    </lineage>
</organism>
<comment type="caution">
    <text evidence="3">The sequence shown here is derived from an EMBL/GenBank/DDBJ whole genome shotgun (WGS) entry which is preliminary data.</text>
</comment>
<feature type="region of interest" description="Disordered" evidence="1">
    <location>
        <begin position="479"/>
        <end position="510"/>
    </location>
</feature>
<proteinExistence type="predicted"/>
<dbReference type="PANTHER" id="PTHR33840:SF1">
    <property type="entry name" value="TLE1 PHOSPHOLIPASE DOMAIN-CONTAINING PROTEIN"/>
    <property type="match status" value="1"/>
</dbReference>